<dbReference type="HOGENOM" id="CLU_3025089_0_0_9"/>
<name>I3U3I2_ENTFD</name>
<evidence type="ECO:0000313" key="2">
    <source>
        <dbReference type="Proteomes" id="UP000005269"/>
    </source>
</evidence>
<keyword evidence="1" id="KW-0808">Transferase</keyword>
<keyword evidence="1" id="KW-0328">Glycosyltransferase</keyword>
<dbReference type="Pfam" id="PF03808">
    <property type="entry name" value="Glyco_tran_WecG"/>
    <property type="match status" value="1"/>
</dbReference>
<keyword evidence="2" id="KW-1185">Reference proteome</keyword>
<gene>
    <name evidence="1" type="ORF">HMPREF0351_11946</name>
</gene>
<dbReference type="EMBL" id="CP003583">
    <property type="protein sequence ID" value="AFK59570.1"/>
    <property type="molecule type" value="Genomic_DNA"/>
</dbReference>
<dbReference type="AlphaFoldDB" id="I3U3I2"/>
<dbReference type="KEGG" id="efu:HMPREF0351_11946"/>
<evidence type="ECO:0000313" key="1">
    <source>
        <dbReference type="EMBL" id="AFK59570.1"/>
    </source>
</evidence>
<dbReference type="InterPro" id="IPR004629">
    <property type="entry name" value="WecG_TagA_CpsF"/>
</dbReference>
<dbReference type="Proteomes" id="UP000005269">
    <property type="component" value="Chromosome"/>
</dbReference>
<dbReference type="EC" id="2.4.1.187" evidence="1"/>
<proteinExistence type="predicted"/>
<dbReference type="GO" id="GO:0047244">
    <property type="term" value="F:N-acetylglucosaminyldiphosphoundecaprenol N-acetyl-beta-D-mannosaminyltransferase activity"/>
    <property type="evidence" value="ECO:0007669"/>
    <property type="project" value="UniProtKB-EC"/>
</dbReference>
<accession>I3U3I2</accession>
<protein>
    <submittedName>
        <fullName evidence="1">WecB/TagA/CpsF family glycosyl transferase</fullName>
        <ecNumber evidence="1">2.4.1.187</ecNumber>
    </submittedName>
</protein>
<sequence length="55" mass="6235">MRKEYPHIQIAGKYAPPMDLNMNEDQLVMESIIGSGADIVWVNLPSPEQECWMAS</sequence>
<reference evidence="1 2" key="1">
    <citation type="journal article" date="2012" name="BMC Microbiol.">
        <title>Complete genome sequence of Enterococcus faecium strain TX16 and comparative genomic analysis of Enterococcus faecium genomes.</title>
        <authorList>
            <person name="Qin X."/>
            <person name="Galloway-Pena J.R."/>
            <person name="Sillanpaa J."/>
            <person name="Hyeob Roh J."/>
            <person name="Nallapareddy S.R."/>
            <person name="Chowdhury S."/>
            <person name="Bourgogne A."/>
            <person name="Choudhury T."/>
            <person name="Munzy D.M."/>
            <person name="Buhay C.J."/>
            <person name="Ding Y."/>
            <person name="Dugan-Rocha S."/>
            <person name="Liu W."/>
            <person name="Kovar C."/>
            <person name="Sodergren E."/>
            <person name="Highlander S."/>
            <person name="Petrosino J.F."/>
            <person name="Worley K.C."/>
            <person name="Gibbs R.A."/>
            <person name="Weinstock G.M."/>
            <person name="Murray B.E."/>
        </authorList>
    </citation>
    <scope>NUCLEOTIDE SEQUENCE [LARGE SCALE GENOMIC DNA]</scope>
    <source>
        <strain evidence="2">ATCC BAA-472 / TX0016 / DO</strain>
    </source>
</reference>
<organism evidence="1 2">
    <name type="scientific">Enterococcus faecium (strain ATCC BAA-472 / TX0016 / DO)</name>
    <dbReference type="NCBI Taxonomy" id="333849"/>
    <lineage>
        <taxon>Bacteria</taxon>
        <taxon>Bacillati</taxon>
        <taxon>Bacillota</taxon>
        <taxon>Bacilli</taxon>
        <taxon>Lactobacillales</taxon>
        <taxon>Enterococcaceae</taxon>
        <taxon>Enterococcus</taxon>
    </lineage>
</organism>